<feature type="repeat" description="PPR" evidence="2">
    <location>
        <begin position="76"/>
        <end position="110"/>
    </location>
</feature>
<dbReference type="InterPro" id="IPR002885">
    <property type="entry name" value="PPR_rpt"/>
</dbReference>
<dbReference type="Pfam" id="PF13812">
    <property type="entry name" value="PPR_3"/>
    <property type="match status" value="2"/>
</dbReference>
<dbReference type="FunFam" id="1.25.40.10:FF:000031">
    <property type="entry name" value="Pentatricopeptide repeat-containing protein mitochondrial"/>
    <property type="match status" value="1"/>
</dbReference>
<dbReference type="AlphaFoldDB" id="A0A8T2SS63"/>
<evidence type="ECO:0000256" key="1">
    <source>
        <dbReference type="ARBA" id="ARBA00022737"/>
    </source>
</evidence>
<dbReference type="Pfam" id="PF01535">
    <property type="entry name" value="PPR"/>
    <property type="match status" value="2"/>
</dbReference>
<organism evidence="3 4">
    <name type="scientific">Ceratopteris richardii</name>
    <name type="common">Triangle waterfern</name>
    <dbReference type="NCBI Taxonomy" id="49495"/>
    <lineage>
        <taxon>Eukaryota</taxon>
        <taxon>Viridiplantae</taxon>
        <taxon>Streptophyta</taxon>
        <taxon>Embryophyta</taxon>
        <taxon>Tracheophyta</taxon>
        <taxon>Polypodiopsida</taxon>
        <taxon>Polypodiidae</taxon>
        <taxon>Polypodiales</taxon>
        <taxon>Pteridineae</taxon>
        <taxon>Pteridaceae</taxon>
        <taxon>Parkerioideae</taxon>
        <taxon>Ceratopteris</taxon>
    </lineage>
</organism>
<dbReference type="PROSITE" id="PS51375">
    <property type="entry name" value="PPR"/>
    <property type="match status" value="2"/>
</dbReference>
<dbReference type="OrthoDB" id="509099at2759"/>
<keyword evidence="4" id="KW-1185">Reference proteome</keyword>
<keyword evidence="1" id="KW-0677">Repeat</keyword>
<dbReference type="PANTHER" id="PTHR47926">
    <property type="entry name" value="PENTATRICOPEPTIDE REPEAT-CONTAINING PROTEIN"/>
    <property type="match status" value="1"/>
</dbReference>
<reference evidence="3" key="1">
    <citation type="submission" date="2021-08" db="EMBL/GenBank/DDBJ databases">
        <title>WGS assembly of Ceratopteris richardii.</title>
        <authorList>
            <person name="Marchant D.B."/>
            <person name="Chen G."/>
            <person name="Jenkins J."/>
            <person name="Shu S."/>
            <person name="Leebens-Mack J."/>
            <person name="Grimwood J."/>
            <person name="Schmutz J."/>
            <person name="Soltis P."/>
            <person name="Soltis D."/>
            <person name="Chen Z.-H."/>
        </authorList>
    </citation>
    <scope>NUCLEOTIDE SEQUENCE</scope>
    <source>
        <strain evidence="3">Whitten #5841</strain>
        <tissue evidence="3">Leaf</tissue>
    </source>
</reference>
<gene>
    <name evidence="3" type="ORF">KP509_18G083800</name>
</gene>
<evidence type="ECO:0000313" key="4">
    <source>
        <dbReference type="Proteomes" id="UP000825935"/>
    </source>
</evidence>
<evidence type="ECO:0000313" key="3">
    <source>
        <dbReference type="EMBL" id="KAH7366544.1"/>
    </source>
</evidence>
<evidence type="ECO:0000256" key="2">
    <source>
        <dbReference type="PROSITE-ProRule" id="PRU00708"/>
    </source>
</evidence>
<accession>A0A8T2SS63</accession>
<proteinExistence type="predicted"/>
<dbReference type="InterPro" id="IPR011990">
    <property type="entry name" value="TPR-like_helical_dom_sf"/>
</dbReference>
<dbReference type="Gene3D" id="1.25.40.10">
    <property type="entry name" value="Tetratricopeptide repeat domain"/>
    <property type="match status" value="3"/>
</dbReference>
<dbReference type="SUPFAM" id="SSF81901">
    <property type="entry name" value="HCP-like"/>
    <property type="match status" value="1"/>
</dbReference>
<dbReference type="FunFam" id="1.25.40.10:FF:000381">
    <property type="entry name" value="Pentatricopeptide repeat-containing protein"/>
    <property type="match status" value="1"/>
</dbReference>
<dbReference type="Pfam" id="PF13041">
    <property type="entry name" value="PPR_2"/>
    <property type="match status" value="2"/>
</dbReference>
<dbReference type="InterPro" id="IPR046960">
    <property type="entry name" value="PPR_At4g14850-like_plant"/>
</dbReference>
<feature type="repeat" description="PPR" evidence="2">
    <location>
        <begin position="262"/>
        <end position="296"/>
    </location>
</feature>
<dbReference type="GO" id="GO:0003723">
    <property type="term" value="F:RNA binding"/>
    <property type="evidence" value="ECO:0007669"/>
    <property type="project" value="InterPro"/>
</dbReference>
<dbReference type="NCBIfam" id="TIGR00756">
    <property type="entry name" value="PPR"/>
    <property type="match status" value="2"/>
</dbReference>
<name>A0A8T2SS63_CERRI</name>
<sequence length="457" mass="50171">MQVEGFSSTDVTLVSLLDAYSNIEDVKRGKKLHAEIIHRNLLKDNSAIGSAVIDMYVKCGEMAKAQQVLNELSVFDVVIYNAILTGYAKQGQAEQALECYERMCHDGTRPNGITFSNVLKEGAILGDIGKGEQIHKEIVRLGLPQNDLVLGTSLLDMYAKCGALPQARSFLEQLPARDKGLGEHALKCFKQMEDEGVSPEAVTYTCILKAYVKRGKKLHAEIIHRNLLKDNSAIGSAVIDMYVKCGEMAKAQQVLNELSVFDVVIYNAILTGYAKQGQAEQALECYERMCHDGTRPNGITFSNVLKACAILGDIGKGEQIHKEIVRLGLPQNDLVLGTSLLDMYAKCGALPQARSFLEQLPARDKGLGEHALKCFKQMEDEGLSPEVVTYTCILKACRSIGAIKKGKEIHDRIESHRMLQDNTILGSALVDMYGKCGVSGSLSFFPRTDKGGETSYR</sequence>
<dbReference type="GO" id="GO:0009451">
    <property type="term" value="P:RNA modification"/>
    <property type="evidence" value="ECO:0007669"/>
    <property type="project" value="InterPro"/>
</dbReference>
<evidence type="ECO:0008006" key="5">
    <source>
        <dbReference type="Google" id="ProtNLM"/>
    </source>
</evidence>
<comment type="caution">
    <text evidence="3">The sequence shown here is derived from an EMBL/GenBank/DDBJ whole genome shotgun (WGS) entry which is preliminary data.</text>
</comment>
<dbReference type="EMBL" id="CM035423">
    <property type="protein sequence ID" value="KAH7366544.1"/>
    <property type="molecule type" value="Genomic_DNA"/>
</dbReference>
<dbReference type="Proteomes" id="UP000825935">
    <property type="component" value="Chromosome 18"/>
</dbReference>
<protein>
    <recommendedName>
        <fullName evidence="5">Pentatricopeptide repeat-containing protein</fullName>
    </recommendedName>
</protein>